<accession>I0RBV4</accession>
<dbReference type="eggNOG" id="COG5421">
    <property type="taxonomic scope" value="Bacteria"/>
</dbReference>
<evidence type="ECO:0000313" key="2">
    <source>
        <dbReference type="EMBL" id="EIC97162.1"/>
    </source>
</evidence>
<dbReference type="OrthoDB" id="9767746at2"/>
<proteinExistence type="predicted"/>
<gene>
    <name evidence="2" type="ORF">HMPREF9970_0138</name>
</gene>
<evidence type="ECO:0000256" key="1">
    <source>
        <dbReference type="SAM" id="Phobius"/>
    </source>
</evidence>
<dbReference type="InterPro" id="IPR012337">
    <property type="entry name" value="RNaseH-like_sf"/>
</dbReference>
<evidence type="ECO:0000313" key="3">
    <source>
        <dbReference type="Proteomes" id="UP000005039"/>
    </source>
</evidence>
<dbReference type="Proteomes" id="UP000005039">
    <property type="component" value="Unassembled WGS sequence"/>
</dbReference>
<keyword evidence="1" id="KW-1133">Transmembrane helix</keyword>
<organism evidence="2 3">
    <name type="scientific">Lachnoanaerobaculum saburreum F0468</name>
    <dbReference type="NCBI Taxonomy" id="1095750"/>
    <lineage>
        <taxon>Bacteria</taxon>
        <taxon>Bacillati</taxon>
        <taxon>Bacillota</taxon>
        <taxon>Clostridia</taxon>
        <taxon>Lachnospirales</taxon>
        <taxon>Lachnospiraceae</taxon>
        <taxon>Lachnoanaerobaculum</taxon>
    </lineage>
</organism>
<sequence length="222" mass="25990">VKEKRIVSYNPNLAKKQRLEIMKMVDKASKFSTYKNIAKDELGDCAKYVDIITKDSAGKTIKPIIDLNKSKIDEDLKYAGYNLLVTSEINMEPLQVYKTYHSLWKIEEPFRLTKSYLDARPVYLQKKETIYGHFLICYLSLFLLRVLEIKCFKNKINSYDLINFMRDFRVVNKGDNTYINISRNQSVNEKVKKLVGFSNLDALYLTKAEVDNFFQNCMLLDT</sequence>
<comment type="caution">
    <text evidence="2">The sequence shown here is derived from an EMBL/GenBank/DDBJ whole genome shotgun (WGS) entry which is preliminary data.</text>
</comment>
<dbReference type="EMBL" id="AJGH01000005">
    <property type="protein sequence ID" value="EIC97162.1"/>
    <property type="molecule type" value="Genomic_DNA"/>
</dbReference>
<feature type="non-terminal residue" evidence="2">
    <location>
        <position position="1"/>
    </location>
</feature>
<keyword evidence="3" id="KW-1185">Reference proteome</keyword>
<protein>
    <submittedName>
        <fullName evidence="2">Uncharacterized protein</fullName>
    </submittedName>
</protein>
<reference evidence="2 3" key="1">
    <citation type="submission" date="2012-03" db="EMBL/GenBank/DDBJ databases">
        <authorList>
            <person name="Durkin A.S."/>
            <person name="McCorrison J."/>
            <person name="Torralba M."/>
            <person name="Gillis M."/>
            <person name="Methe B."/>
            <person name="Sutton G."/>
            <person name="Nelson K.E."/>
        </authorList>
    </citation>
    <scope>NUCLEOTIDE SEQUENCE [LARGE SCALE GENOMIC DNA]</scope>
    <source>
        <strain evidence="2 3">F0468</strain>
    </source>
</reference>
<dbReference type="AlphaFoldDB" id="I0RBV4"/>
<name>I0RBV4_9FIRM</name>
<dbReference type="SUPFAM" id="SSF53098">
    <property type="entry name" value="Ribonuclease H-like"/>
    <property type="match status" value="1"/>
</dbReference>
<feature type="transmembrane region" description="Helical" evidence="1">
    <location>
        <begin position="130"/>
        <end position="147"/>
    </location>
</feature>
<keyword evidence="1" id="KW-0812">Transmembrane</keyword>
<dbReference type="PATRIC" id="fig|1095750.3.peg.105"/>
<keyword evidence="1" id="KW-0472">Membrane</keyword>